<dbReference type="SUPFAM" id="SSF53850">
    <property type="entry name" value="Periplasmic binding protein-like II"/>
    <property type="match status" value="1"/>
</dbReference>
<dbReference type="GO" id="GO:0006351">
    <property type="term" value="P:DNA-templated transcription"/>
    <property type="evidence" value="ECO:0007669"/>
    <property type="project" value="TreeGrafter"/>
</dbReference>
<sequence length="311" mass="35215">MLYLHQTQAEMKMINAQILAALRTFEAAAGELSFTRAAARLSVTTGAVSQQIKHLEDQLGFRLFDRLPRGLRLTAEGQQLFAVVHRCLLDLDSCVQRLQHQLLEGQIRFRSTPSLLFKWLVPRLHRFHARFPDIHVETFAEESLLKTEPQAYDLAIDYSFGEYRGLESELLLAETLFPVVSPDYAGGRDWRDPSSWRDATLLHDSRPWRDAARDAEWRYYLDQAGLTTVDSARGHYFNRADLAIEAAAAGLGVALARGSLIDNDLESGRLVAPLPAVDSCCAYYLVHRAGVLEDARIRVFYDWLRGLPDSR</sequence>
<dbReference type="FunFam" id="1.10.10.10:FF:000001">
    <property type="entry name" value="LysR family transcriptional regulator"/>
    <property type="match status" value="1"/>
</dbReference>
<dbReference type="Gene3D" id="1.10.10.10">
    <property type="entry name" value="Winged helix-like DNA-binding domain superfamily/Winged helix DNA-binding domain"/>
    <property type="match status" value="1"/>
</dbReference>
<proteinExistence type="inferred from homology"/>
<name>A0A917ZML3_9GAMM</name>
<dbReference type="GO" id="GO:0043565">
    <property type="term" value="F:sequence-specific DNA binding"/>
    <property type="evidence" value="ECO:0007669"/>
    <property type="project" value="TreeGrafter"/>
</dbReference>
<dbReference type="InterPro" id="IPR000847">
    <property type="entry name" value="LysR_HTH_N"/>
</dbReference>
<accession>A0A917ZML3</accession>
<dbReference type="InterPro" id="IPR005119">
    <property type="entry name" value="LysR_subst-bd"/>
</dbReference>
<dbReference type="SUPFAM" id="SSF46785">
    <property type="entry name" value="Winged helix' DNA-binding domain"/>
    <property type="match status" value="1"/>
</dbReference>
<organism evidence="6 7">
    <name type="scientific">Marinobacterium nitratireducens</name>
    <dbReference type="NCBI Taxonomy" id="518897"/>
    <lineage>
        <taxon>Bacteria</taxon>
        <taxon>Pseudomonadati</taxon>
        <taxon>Pseudomonadota</taxon>
        <taxon>Gammaproteobacteria</taxon>
        <taxon>Oceanospirillales</taxon>
        <taxon>Oceanospirillaceae</taxon>
        <taxon>Marinobacterium</taxon>
    </lineage>
</organism>
<keyword evidence="3" id="KW-0238">DNA-binding</keyword>
<dbReference type="EMBL" id="BMLT01000012">
    <property type="protein sequence ID" value="GGO87310.1"/>
    <property type="molecule type" value="Genomic_DNA"/>
</dbReference>
<feature type="domain" description="HTH lysR-type" evidence="5">
    <location>
        <begin position="17"/>
        <end position="74"/>
    </location>
</feature>
<evidence type="ECO:0000259" key="5">
    <source>
        <dbReference type="PROSITE" id="PS50931"/>
    </source>
</evidence>
<evidence type="ECO:0000256" key="4">
    <source>
        <dbReference type="ARBA" id="ARBA00023163"/>
    </source>
</evidence>
<dbReference type="InterPro" id="IPR036388">
    <property type="entry name" value="WH-like_DNA-bd_sf"/>
</dbReference>
<dbReference type="PRINTS" id="PR00039">
    <property type="entry name" value="HTHLYSR"/>
</dbReference>
<keyword evidence="2" id="KW-0805">Transcription regulation</keyword>
<keyword evidence="7" id="KW-1185">Reference proteome</keyword>
<dbReference type="PANTHER" id="PTHR30537:SF32">
    <property type="entry name" value="HTH-TYPE TRANSCRIPTIONAL REGULATOR DSDC"/>
    <property type="match status" value="1"/>
</dbReference>
<comment type="similarity">
    <text evidence="1">Belongs to the LysR transcriptional regulatory family.</text>
</comment>
<evidence type="ECO:0000256" key="3">
    <source>
        <dbReference type="ARBA" id="ARBA00023125"/>
    </source>
</evidence>
<dbReference type="Gene3D" id="3.40.190.10">
    <property type="entry name" value="Periplasmic binding protein-like II"/>
    <property type="match status" value="2"/>
</dbReference>
<dbReference type="AlphaFoldDB" id="A0A917ZML3"/>
<protein>
    <submittedName>
        <fullName evidence="6">LysR family transcriptional regulator</fullName>
    </submittedName>
</protein>
<dbReference type="InterPro" id="IPR036390">
    <property type="entry name" value="WH_DNA-bd_sf"/>
</dbReference>
<keyword evidence="4" id="KW-0804">Transcription</keyword>
<dbReference type="InterPro" id="IPR058163">
    <property type="entry name" value="LysR-type_TF_proteobact-type"/>
</dbReference>
<dbReference type="GO" id="GO:0003700">
    <property type="term" value="F:DNA-binding transcription factor activity"/>
    <property type="evidence" value="ECO:0007669"/>
    <property type="project" value="InterPro"/>
</dbReference>
<evidence type="ECO:0000313" key="6">
    <source>
        <dbReference type="EMBL" id="GGO87310.1"/>
    </source>
</evidence>
<evidence type="ECO:0000313" key="7">
    <source>
        <dbReference type="Proteomes" id="UP000599578"/>
    </source>
</evidence>
<dbReference type="PANTHER" id="PTHR30537">
    <property type="entry name" value="HTH-TYPE TRANSCRIPTIONAL REGULATOR"/>
    <property type="match status" value="1"/>
</dbReference>
<reference evidence="6 7" key="1">
    <citation type="journal article" date="2014" name="Int. J. Syst. Evol. Microbiol.">
        <title>Complete genome sequence of Corynebacterium casei LMG S-19264T (=DSM 44701T), isolated from a smear-ripened cheese.</title>
        <authorList>
            <consortium name="US DOE Joint Genome Institute (JGI-PGF)"/>
            <person name="Walter F."/>
            <person name="Albersmeier A."/>
            <person name="Kalinowski J."/>
            <person name="Ruckert C."/>
        </authorList>
    </citation>
    <scope>NUCLEOTIDE SEQUENCE [LARGE SCALE GENOMIC DNA]</scope>
    <source>
        <strain evidence="6 7">CGMCC 1.7286</strain>
    </source>
</reference>
<dbReference type="Pfam" id="PF00126">
    <property type="entry name" value="HTH_1"/>
    <property type="match status" value="1"/>
</dbReference>
<evidence type="ECO:0000256" key="2">
    <source>
        <dbReference type="ARBA" id="ARBA00023015"/>
    </source>
</evidence>
<gene>
    <name evidence="6" type="ORF">GCM10011348_40200</name>
</gene>
<dbReference type="Proteomes" id="UP000599578">
    <property type="component" value="Unassembled WGS sequence"/>
</dbReference>
<dbReference type="Pfam" id="PF03466">
    <property type="entry name" value="LysR_substrate"/>
    <property type="match status" value="1"/>
</dbReference>
<dbReference type="PROSITE" id="PS50931">
    <property type="entry name" value="HTH_LYSR"/>
    <property type="match status" value="1"/>
</dbReference>
<comment type="caution">
    <text evidence="6">The sequence shown here is derived from an EMBL/GenBank/DDBJ whole genome shotgun (WGS) entry which is preliminary data.</text>
</comment>
<evidence type="ECO:0000256" key="1">
    <source>
        <dbReference type="ARBA" id="ARBA00009437"/>
    </source>
</evidence>